<dbReference type="EMBL" id="SMFX01000001">
    <property type="protein sequence ID" value="TCK18782.1"/>
    <property type="molecule type" value="Genomic_DNA"/>
</dbReference>
<feature type="signal peptide" evidence="1">
    <location>
        <begin position="1"/>
        <end position="17"/>
    </location>
</feature>
<evidence type="ECO:0008006" key="4">
    <source>
        <dbReference type="Google" id="ProtNLM"/>
    </source>
</evidence>
<dbReference type="RefSeq" id="WP_132972884.1">
    <property type="nucleotide sequence ID" value="NZ_SMFX01000001.1"/>
</dbReference>
<reference evidence="2 3" key="1">
    <citation type="submission" date="2019-03" db="EMBL/GenBank/DDBJ databases">
        <title>Genomic Encyclopedia of Type Strains, Phase IV (KMG-IV): sequencing the most valuable type-strain genomes for metagenomic binning, comparative biology and taxonomic classification.</title>
        <authorList>
            <person name="Goeker M."/>
        </authorList>
    </citation>
    <scope>NUCLEOTIDE SEQUENCE [LARGE SCALE GENOMIC DNA]</scope>
    <source>
        <strain evidence="2 3">DSM 19610</strain>
    </source>
</reference>
<comment type="caution">
    <text evidence="2">The sequence shown here is derived from an EMBL/GenBank/DDBJ whole genome shotgun (WGS) entry which is preliminary data.</text>
</comment>
<proteinExistence type="predicted"/>
<evidence type="ECO:0000313" key="3">
    <source>
        <dbReference type="Proteomes" id="UP000295707"/>
    </source>
</evidence>
<organism evidence="2 3">
    <name type="scientific">Thiogranum longum</name>
    <dbReference type="NCBI Taxonomy" id="1537524"/>
    <lineage>
        <taxon>Bacteria</taxon>
        <taxon>Pseudomonadati</taxon>
        <taxon>Pseudomonadota</taxon>
        <taxon>Gammaproteobacteria</taxon>
        <taxon>Chromatiales</taxon>
        <taxon>Ectothiorhodospiraceae</taxon>
        <taxon>Thiogranum</taxon>
    </lineage>
</organism>
<dbReference type="SUPFAM" id="SSF56935">
    <property type="entry name" value="Porins"/>
    <property type="match status" value="1"/>
</dbReference>
<keyword evidence="1" id="KW-0732">Signal</keyword>
<accession>A0A4R1HNE3</accession>
<dbReference type="OrthoDB" id="5298707at2"/>
<evidence type="ECO:0000256" key="1">
    <source>
        <dbReference type="SAM" id="SignalP"/>
    </source>
</evidence>
<feature type="chain" id="PRO_5020648908" description="Porin" evidence="1">
    <location>
        <begin position="18"/>
        <end position="395"/>
    </location>
</feature>
<dbReference type="AlphaFoldDB" id="A0A4R1HNE3"/>
<protein>
    <recommendedName>
        <fullName evidence="4">Porin</fullName>
    </recommendedName>
</protein>
<dbReference type="Proteomes" id="UP000295707">
    <property type="component" value="Unassembled WGS sequence"/>
</dbReference>
<gene>
    <name evidence="2" type="ORF">DFR30_2066</name>
</gene>
<sequence length="395" mass="45204">MFRRVLLLLFLPIQAQAGGLQVSGFLAGEAIGFVSNAAYPDQFDGVQAALIGQPEFRFETGDRRNQYAFIPFAHLDSQDQRRTRADLREAWWLHITDKWELLAGVNRVFWGVTESNHLVDIINQTDQVGNIDGEDKLGQPMLQLSFQRDWGDLALYVLPGFRERTFPGKQGRLRFPLVIDGEARYSNSQEQRHVDVAARYSHYIGDWDFGLSIFHGTGREPRFVPDATFTRFFAVYDIIDQASVDIQYTHDSWLWKFEGLWRSQNGNHFVAAVGGFEYTLYQIVGSSADLGLLLEVSRDGRDDDFTVSPPTVLDDDIFAGARLALNDTQSSELLAGVIVDRNDRAYQLSVEAERRLGDRWKLELESRWFLNTRKSPVLSAFKQDSHVTFRLSRYF</sequence>
<evidence type="ECO:0000313" key="2">
    <source>
        <dbReference type="EMBL" id="TCK18782.1"/>
    </source>
</evidence>
<keyword evidence="3" id="KW-1185">Reference proteome</keyword>
<name>A0A4R1HNE3_9GAMM</name>